<proteinExistence type="inferred from homology"/>
<keyword evidence="7" id="KW-1185">Reference proteome</keyword>
<keyword evidence="3 6" id="KW-0378">Hydrolase</keyword>
<evidence type="ECO:0000256" key="3">
    <source>
        <dbReference type="ARBA" id="ARBA00022801"/>
    </source>
</evidence>
<dbReference type="EMBL" id="JAGIOH010000001">
    <property type="protein sequence ID" value="MBP2400840.1"/>
    <property type="molecule type" value="Genomic_DNA"/>
</dbReference>
<name>A0ABS4XWE5_9ACTN</name>
<dbReference type="GO" id="GO:0016787">
    <property type="term" value="F:hydrolase activity"/>
    <property type="evidence" value="ECO:0007669"/>
    <property type="project" value="UniProtKB-KW"/>
</dbReference>
<evidence type="ECO:0000256" key="2">
    <source>
        <dbReference type="ARBA" id="ARBA00022670"/>
    </source>
</evidence>
<dbReference type="CDD" id="cd13399">
    <property type="entry name" value="Slt35-like"/>
    <property type="match status" value="1"/>
</dbReference>
<dbReference type="InterPro" id="IPR038765">
    <property type="entry name" value="Papain-like_cys_pep_sf"/>
</dbReference>
<dbReference type="Gene3D" id="1.10.530.10">
    <property type="match status" value="1"/>
</dbReference>
<evidence type="ECO:0000313" key="7">
    <source>
        <dbReference type="Proteomes" id="UP001519291"/>
    </source>
</evidence>
<dbReference type="Pfam" id="PF01464">
    <property type="entry name" value="SLT"/>
    <property type="match status" value="1"/>
</dbReference>
<organism evidence="6 7">
    <name type="scientific">Streptomyces syringium</name>
    <dbReference type="NCBI Taxonomy" id="76729"/>
    <lineage>
        <taxon>Bacteria</taxon>
        <taxon>Bacillati</taxon>
        <taxon>Actinomycetota</taxon>
        <taxon>Actinomycetes</taxon>
        <taxon>Kitasatosporales</taxon>
        <taxon>Streptomycetaceae</taxon>
        <taxon>Streptomyces</taxon>
    </lineage>
</organism>
<dbReference type="PANTHER" id="PTHR47359">
    <property type="entry name" value="PEPTIDOGLYCAN DL-ENDOPEPTIDASE CWLO"/>
    <property type="match status" value="1"/>
</dbReference>
<dbReference type="InterPro" id="IPR000064">
    <property type="entry name" value="NLP_P60_dom"/>
</dbReference>
<dbReference type="InterPro" id="IPR023346">
    <property type="entry name" value="Lysozyme-like_dom_sf"/>
</dbReference>
<feature type="domain" description="NlpC/P60" evidence="5">
    <location>
        <begin position="192"/>
        <end position="335"/>
    </location>
</feature>
<reference evidence="6 7" key="1">
    <citation type="submission" date="2021-03" db="EMBL/GenBank/DDBJ databases">
        <title>Sequencing the genomes of 1000 actinobacteria strains.</title>
        <authorList>
            <person name="Klenk H.-P."/>
        </authorList>
    </citation>
    <scope>NUCLEOTIDE SEQUENCE [LARGE SCALE GENOMIC DNA]</scope>
    <source>
        <strain evidence="6 7">DSM 41480</strain>
    </source>
</reference>
<evidence type="ECO:0000313" key="6">
    <source>
        <dbReference type="EMBL" id="MBP2400840.1"/>
    </source>
</evidence>
<comment type="similarity">
    <text evidence="1">Belongs to the peptidase C40 family.</text>
</comment>
<dbReference type="Proteomes" id="UP001519291">
    <property type="component" value="Unassembled WGS sequence"/>
</dbReference>
<dbReference type="PROSITE" id="PS51935">
    <property type="entry name" value="NLPC_P60"/>
    <property type="match status" value="1"/>
</dbReference>
<dbReference type="SUPFAM" id="SSF54001">
    <property type="entry name" value="Cysteine proteinases"/>
    <property type="match status" value="1"/>
</dbReference>
<dbReference type="Gene3D" id="3.90.1720.10">
    <property type="entry name" value="endopeptidase domain like (from Nostoc punctiforme)"/>
    <property type="match status" value="1"/>
</dbReference>
<accession>A0ABS4XWE5</accession>
<dbReference type="RefSeq" id="WP_245381332.1">
    <property type="nucleotide sequence ID" value="NZ_JAGIOH010000001.1"/>
</dbReference>
<gene>
    <name evidence="6" type="ORF">JO379_000309</name>
</gene>
<dbReference type="InterPro" id="IPR008258">
    <property type="entry name" value="Transglycosylase_SLT_dom_1"/>
</dbReference>
<sequence length="337" mass="34362">MRSTAVGGAIGVGATAAVIVAALVQAAGDTPAGKALGSLDLSVSVPDAYKRLITDAGGSCPEVSPNLLAALLETESQFNPKAASPVGAQGIAQFMPSTWETSGIDGNHDGKRDVWDPEDAIPSAAKYLCSLAKEVKDVPGDGQSNMLAAYNAGSGAVLKYGGIPPYTETQGYVQSIVALAGKPAPGSNLTTAERAATIVNAAQDMIGTPYSWGGGSESGPTTGTCCSPNGSSGSSVKGFDCSGLTLYAYARVGISLPRTAAEQYSVSEPVKPEEVMPGDLVFYGSGPASLHHVGIYVGGGIILDAPRPGTAVRFSPMKSMRDFFAIARPIPHHNKET</sequence>
<keyword evidence="4" id="KW-0788">Thiol protease</keyword>
<keyword evidence="2" id="KW-0645">Protease</keyword>
<evidence type="ECO:0000256" key="4">
    <source>
        <dbReference type="ARBA" id="ARBA00022807"/>
    </source>
</evidence>
<dbReference type="GeneID" id="91567198"/>
<dbReference type="InterPro" id="IPR051794">
    <property type="entry name" value="PG_Endopeptidase_C40"/>
</dbReference>
<dbReference type="SUPFAM" id="SSF53955">
    <property type="entry name" value="Lysozyme-like"/>
    <property type="match status" value="1"/>
</dbReference>
<evidence type="ECO:0000259" key="5">
    <source>
        <dbReference type="PROSITE" id="PS51935"/>
    </source>
</evidence>
<comment type="caution">
    <text evidence="6">The sequence shown here is derived from an EMBL/GenBank/DDBJ whole genome shotgun (WGS) entry which is preliminary data.</text>
</comment>
<dbReference type="Pfam" id="PF00877">
    <property type="entry name" value="NLPC_P60"/>
    <property type="match status" value="1"/>
</dbReference>
<evidence type="ECO:0000256" key="1">
    <source>
        <dbReference type="ARBA" id="ARBA00007074"/>
    </source>
</evidence>
<dbReference type="PANTHER" id="PTHR47359:SF3">
    <property type="entry name" value="NLP_P60 DOMAIN-CONTAINING PROTEIN-RELATED"/>
    <property type="match status" value="1"/>
</dbReference>
<protein>
    <submittedName>
        <fullName evidence="6">Cell wall-associated NlpC family hydrolase</fullName>
    </submittedName>
</protein>